<comment type="caution">
    <text evidence="1">The sequence shown here is derived from an EMBL/GenBank/DDBJ whole genome shotgun (WGS) entry which is preliminary data.</text>
</comment>
<dbReference type="Proteomes" id="UP000556436">
    <property type="component" value="Unassembled WGS sequence"/>
</dbReference>
<dbReference type="RefSeq" id="WP_184731671.1">
    <property type="nucleotide sequence ID" value="NZ_BMRW01000006.1"/>
</dbReference>
<evidence type="ECO:0000313" key="2">
    <source>
        <dbReference type="Proteomes" id="UP000556436"/>
    </source>
</evidence>
<sequence>MSRRPEPRRMIIGGEEAVVVAPEEYERLATTRRQVGAQGARIRVLKHELQQSLALLAALESLLADIPHGRPGPFFDGGGGGEAGHQAASCVRCGLLELIHRGPSAVTRAPRGGLTAL</sequence>
<proteinExistence type="predicted"/>
<protein>
    <submittedName>
        <fullName evidence="1">Uncharacterized protein</fullName>
    </submittedName>
</protein>
<dbReference type="EMBL" id="JACHJG010000002">
    <property type="protein sequence ID" value="MBB4885284.1"/>
    <property type="molecule type" value="Genomic_DNA"/>
</dbReference>
<organism evidence="1 2">
    <name type="scientific">Streptomyces netropsis</name>
    <name type="common">Streptoverticillium netropsis</name>
    <dbReference type="NCBI Taxonomy" id="55404"/>
    <lineage>
        <taxon>Bacteria</taxon>
        <taxon>Bacillati</taxon>
        <taxon>Actinomycetota</taxon>
        <taxon>Actinomycetes</taxon>
        <taxon>Kitasatosporales</taxon>
        <taxon>Streptomycetaceae</taxon>
        <taxon>Streptomyces</taxon>
    </lineage>
</organism>
<dbReference type="AlphaFoldDB" id="A0A7W7L891"/>
<keyword evidence="2" id="KW-1185">Reference proteome</keyword>
<gene>
    <name evidence="1" type="ORF">FHS38_001312</name>
</gene>
<name>A0A7W7L891_STRNE</name>
<evidence type="ECO:0000313" key="1">
    <source>
        <dbReference type="EMBL" id="MBB4885284.1"/>
    </source>
</evidence>
<reference evidence="1 2" key="1">
    <citation type="submission" date="2020-08" db="EMBL/GenBank/DDBJ databases">
        <title>Genomic Encyclopedia of Type Strains, Phase III (KMG-III): the genomes of soil and plant-associated and newly described type strains.</title>
        <authorList>
            <person name="Whitman W."/>
        </authorList>
    </citation>
    <scope>NUCLEOTIDE SEQUENCE [LARGE SCALE GENOMIC DNA]</scope>
    <source>
        <strain evidence="1 2">CECT 3265</strain>
    </source>
</reference>
<accession>A0A7W7L891</accession>